<accession>A0ABU7LJW6</accession>
<evidence type="ECO:0000313" key="1">
    <source>
        <dbReference type="EMBL" id="MEE2061861.1"/>
    </source>
</evidence>
<sequence>MTEAPTTHREVILTENQWTARRDRHRHEVDELLAAHLRRRASHEKHPVHDFLFTYYNHRPAQLRRWHPGFGTVLLGADREYRHHPAYERVVVDGTPGVRVSSATLEHRSATVGFIAELLTRTGARTAQFGCFGLHEWAMVYRTSSDDVRHSAVPLRLGHAGTDAVVESMQLRCSHYDAYRFFTPDAAPRNIEPLTRDDQLDREQPGCLHAGMDLYKWAYKLSPLVDSDLLLRCFRHAAATRELDMRASPYDLSDYGYSPITIETAAGRAQYVREQSALTSRAADLRQDLLERCTALRARRTDVRP</sequence>
<comment type="caution">
    <text evidence="1">The sequence shown here is derived from an EMBL/GenBank/DDBJ whole genome shotgun (WGS) entry which is preliminary data.</text>
</comment>
<name>A0ABU7LJW6_9NOCA</name>
<keyword evidence="2" id="KW-1185">Reference proteome</keyword>
<dbReference type="Proteomes" id="UP001336020">
    <property type="component" value="Unassembled WGS sequence"/>
</dbReference>
<evidence type="ECO:0000313" key="2">
    <source>
        <dbReference type="Proteomes" id="UP001336020"/>
    </source>
</evidence>
<reference evidence="1 2" key="1">
    <citation type="submission" date="2023-07" db="EMBL/GenBank/DDBJ databases">
        <authorList>
            <person name="Girao M."/>
            <person name="Carvalho M.F."/>
        </authorList>
    </citation>
    <scope>NUCLEOTIDE SEQUENCE [LARGE SCALE GENOMIC DNA]</scope>
    <source>
        <strain evidence="1 2">YIM65754</strain>
    </source>
</reference>
<dbReference type="RefSeq" id="WP_330137000.1">
    <property type="nucleotide sequence ID" value="NZ_JAUTXY010000023.1"/>
</dbReference>
<protein>
    <submittedName>
        <fullName evidence="1">3-methyladenine DNA glycosylase</fullName>
    </submittedName>
</protein>
<proteinExistence type="predicted"/>
<organism evidence="1 2">
    <name type="scientific">Rhodococcus artemisiae</name>
    <dbReference type="NCBI Taxonomy" id="714159"/>
    <lineage>
        <taxon>Bacteria</taxon>
        <taxon>Bacillati</taxon>
        <taxon>Actinomycetota</taxon>
        <taxon>Actinomycetes</taxon>
        <taxon>Mycobacteriales</taxon>
        <taxon>Nocardiaceae</taxon>
        <taxon>Rhodococcus</taxon>
    </lineage>
</organism>
<dbReference type="EMBL" id="JAUTXY010000023">
    <property type="protein sequence ID" value="MEE2061861.1"/>
    <property type="molecule type" value="Genomic_DNA"/>
</dbReference>
<gene>
    <name evidence="1" type="ORF">Q7514_30480</name>
</gene>